<organism evidence="2 3">
    <name type="scientific">Fontimonas thermophila</name>
    <dbReference type="NCBI Taxonomy" id="1076937"/>
    <lineage>
        <taxon>Bacteria</taxon>
        <taxon>Pseudomonadati</taxon>
        <taxon>Pseudomonadota</taxon>
        <taxon>Gammaproteobacteria</taxon>
        <taxon>Nevskiales</taxon>
        <taxon>Nevskiaceae</taxon>
        <taxon>Fontimonas</taxon>
    </lineage>
</organism>
<feature type="transmembrane region" description="Helical" evidence="1">
    <location>
        <begin position="21"/>
        <end position="41"/>
    </location>
</feature>
<dbReference type="OrthoDB" id="5751034at2"/>
<proteinExistence type="predicted"/>
<dbReference type="PANTHER" id="PTHR47199:SF2">
    <property type="entry name" value="PHOTOSYSTEM II STABILITY_ASSEMBLY FACTOR HCF136, CHLOROPLASTIC"/>
    <property type="match status" value="1"/>
</dbReference>
<dbReference type="InterPro" id="IPR015943">
    <property type="entry name" value="WD40/YVTN_repeat-like_dom_sf"/>
</dbReference>
<dbReference type="EMBL" id="FOOC01000009">
    <property type="protein sequence ID" value="SFF56955.1"/>
    <property type="molecule type" value="Genomic_DNA"/>
</dbReference>
<dbReference type="STRING" id="1076937.SAMN04488120_10962"/>
<keyword evidence="1" id="KW-1133">Transmembrane helix</keyword>
<keyword evidence="1" id="KW-0472">Membrane</keyword>
<dbReference type="AlphaFoldDB" id="A0A1I2JPS3"/>
<dbReference type="Proteomes" id="UP000199771">
    <property type="component" value="Unassembled WGS sequence"/>
</dbReference>
<keyword evidence="3" id="KW-1185">Reference proteome</keyword>
<dbReference type="CDD" id="cd15482">
    <property type="entry name" value="Sialidase_non-viral"/>
    <property type="match status" value="1"/>
</dbReference>
<protein>
    <recommendedName>
        <fullName evidence="4">Photosynthesis system II assembly factor Ycf48/Hcf136-like domain-containing protein</fullName>
    </recommendedName>
</protein>
<dbReference type="Gene3D" id="2.130.10.10">
    <property type="entry name" value="YVTN repeat-like/Quinoprotein amine dehydrogenase"/>
    <property type="match status" value="2"/>
</dbReference>
<dbReference type="InterPro" id="IPR036278">
    <property type="entry name" value="Sialidase_sf"/>
</dbReference>
<evidence type="ECO:0000313" key="2">
    <source>
        <dbReference type="EMBL" id="SFF56955.1"/>
    </source>
</evidence>
<dbReference type="RefSeq" id="WP_091534372.1">
    <property type="nucleotide sequence ID" value="NZ_FOOC01000009.1"/>
</dbReference>
<evidence type="ECO:0008006" key="4">
    <source>
        <dbReference type="Google" id="ProtNLM"/>
    </source>
</evidence>
<dbReference type="SUPFAM" id="SSF50939">
    <property type="entry name" value="Sialidases"/>
    <property type="match status" value="1"/>
</dbReference>
<reference evidence="2 3" key="1">
    <citation type="submission" date="2016-10" db="EMBL/GenBank/DDBJ databases">
        <authorList>
            <person name="de Groot N.N."/>
        </authorList>
    </citation>
    <scope>NUCLEOTIDE SEQUENCE [LARGE SCALE GENOMIC DNA]</scope>
    <source>
        <strain evidence="2 3">DSM 23609</strain>
    </source>
</reference>
<gene>
    <name evidence="2" type="ORF">SAMN04488120_10962</name>
</gene>
<keyword evidence="1" id="KW-0812">Transmembrane</keyword>
<evidence type="ECO:0000313" key="3">
    <source>
        <dbReference type="Proteomes" id="UP000199771"/>
    </source>
</evidence>
<accession>A0A1I2JPS3</accession>
<sequence length="378" mass="39504">MNDDTRAQAVPRTAQRAAAWGAAWPSIAVAALVIVAAVYSFSPRPQPVFAPTQIYPDRLLVTGLDRQGERLIAVGEQGQILIADAAQGPWHSASVEPQRGSTFTRVRFVGDGVAVAVGHDGWIVRSTDGGAHWSEVHYGGDGSDPLLGVAGPYDGRLFAFGAFGLYLVSEDLGQTWHRRELVIANAAAQTSPAADPFASTDPNADPFANFDSSTLGGTGHLNDMARAADGALVLVGERGLLLRSTDRGETWTQLDEIYPGSLFGVLTLPSKTLVAFGMRGHAFRSEDNGLSWQEAKVPVATSLFAGAVAKDRVFLAGAGNTVLSSRDDGRTYELLTPSAGNTIAALLPLDDGRWLGGGDNGLAIQTAAGAAATQGEAP</sequence>
<evidence type="ECO:0000256" key="1">
    <source>
        <dbReference type="SAM" id="Phobius"/>
    </source>
</evidence>
<dbReference type="PANTHER" id="PTHR47199">
    <property type="entry name" value="PHOTOSYSTEM II STABILITY/ASSEMBLY FACTOR HCF136, CHLOROPLASTIC"/>
    <property type="match status" value="1"/>
</dbReference>
<name>A0A1I2JPS3_9GAMM</name>